<organism evidence="2 3">
    <name type="scientific">Dyadobacter pollutisoli</name>
    <dbReference type="NCBI Taxonomy" id="2910158"/>
    <lineage>
        <taxon>Bacteria</taxon>
        <taxon>Pseudomonadati</taxon>
        <taxon>Bacteroidota</taxon>
        <taxon>Cytophagia</taxon>
        <taxon>Cytophagales</taxon>
        <taxon>Spirosomataceae</taxon>
        <taxon>Dyadobacter</taxon>
    </lineage>
</organism>
<protein>
    <recommendedName>
        <fullName evidence="4">DUF1772 domain-containing protein</fullName>
    </recommendedName>
</protein>
<accession>A0A9E8NCP1</accession>
<evidence type="ECO:0000313" key="3">
    <source>
        <dbReference type="Proteomes" id="UP001164653"/>
    </source>
</evidence>
<dbReference type="RefSeq" id="WP_244823261.1">
    <property type="nucleotide sequence ID" value="NZ_CP112998.1"/>
</dbReference>
<evidence type="ECO:0000313" key="2">
    <source>
        <dbReference type="EMBL" id="WAC12561.1"/>
    </source>
</evidence>
<dbReference type="EMBL" id="CP112998">
    <property type="protein sequence ID" value="WAC12561.1"/>
    <property type="molecule type" value="Genomic_DNA"/>
</dbReference>
<keyword evidence="1" id="KW-1133">Transmembrane helix</keyword>
<keyword evidence="1" id="KW-0472">Membrane</keyword>
<dbReference type="AlphaFoldDB" id="A0A9E8NCP1"/>
<keyword evidence="1" id="KW-0812">Transmembrane</keyword>
<gene>
    <name evidence="2" type="ORF">ON006_01075</name>
</gene>
<feature type="transmembrane region" description="Helical" evidence="1">
    <location>
        <begin position="135"/>
        <end position="154"/>
    </location>
</feature>
<proteinExistence type="predicted"/>
<feature type="transmembrane region" description="Helical" evidence="1">
    <location>
        <begin position="84"/>
        <end position="104"/>
    </location>
</feature>
<dbReference type="KEGG" id="dpf:ON006_01075"/>
<evidence type="ECO:0008006" key="4">
    <source>
        <dbReference type="Google" id="ProtNLM"/>
    </source>
</evidence>
<name>A0A9E8NCP1_9BACT</name>
<dbReference type="Proteomes" id="UP001164653">
    <property type="component" value="Chromosome"/>
</dbReference>
<feature type="transmembrane region" description="Helical" evidence="1">
    <location>
        <begin position="7"/>
        <end position="26"/>
    </location>
</feature>
<keyword evidence="3" id="KW-1185">Reference proteome</keyword>
<feature type="transmembrane region" description="Helical" evidence="1">
    <location>
        <begin position="57"/>
        <end position="77"/>
    </location>
</feature>
<evidence type="ECO:0000256" key="1">
    <source>
        <dbReference type="SAM" id="Phobius"/>
    </source>
</evidence>
<sequence length="159" mass="17609">MTKSFSNILHILASIAFISIIGAGIYEHATSVPVWRLAPPMSLSMFQGEYGIQPANFWMPVHPITVLLMLAALVANWKQPRRKQILIVLCGYLLILLITATYFVPELMAITKAAYSMTVSSDLTSRAETWEKLSLLRLSVLLVLAGVLLHALTLKTEAK</sequence>
<reference evidence="2" key="1">
    <citation type="submission" date="2022-11" db="EMBL/GenBank/DDBJ databases">
        <title>Dyadobacter pollutisoli sp. nov., isolated from plastic dumped soil.</title>
        <authorList>
            <person name="Kim J.M."/>
            <person name="Kim K.R."/>
            <person name="Lee J.K."/>
            <person name="Hao L."/>
            <person name="Jeon C.O."/>
        </authorList>
    </citation>
    <scope>NUCLEOTIDE SEQUENCE</scope>
    <source>
        <strain evidence="2">U1</strain>
    </source>
</reference>